<name>E6UJG5_RUMA7</name>
<organism evidence="2 3">
    <name type="scientific">Ruminococcus albus (strain ATCC 27210 / DSM 20455 / JCM 14654 / NCDO 2250 / 7)</name>
    <dbReference type="NCBI Taxonomy" id="697329"/>
    <lineage>
        <taxon>Bacteria</taxon>
        <taxon>Bacillati</taxon>
        <taxon>Bacillota</taxon>
        <taxon>Clostridia</taxon>
        <taxon>Eubacteriales</taxon>
        <taxon>Oscillospiraceae</taxon>
        <taxon>Ruminococcus</taxon>
    </lineage>
</organism>
<keyword evidence="2" id="KW-0614">Plasmid</keyword>
<dbReference type="AlphaFoldDB" id="E6UJG5"/>
<sequence>MIITDKQKMAIILEYEEILVGKRRQASTYYFGDNADRNNSIAVEIFRYLIENILGWDPETAEQRLDLEILKNYKVDKYLSYINFYNEPNGKARFYTSEENGEAHKKMVKSDIQVLLKYVFGSRYHLDEREMIIVTYNDLLNGVIKKFPKHFFDVINDGKLKVAICLQHAITQQQNFENIEDVYRLFGDRNILKWLDKWKLRDIAEQFYDSPIDFLHDALPETEKDEVFYNYYKRQYEEFISESGRKF</sequence>
<feature type="domain" description="DUF4046" evidence="1">
    <location>
        <begin position="132"/>
        <end position="223"/>
    </location>
</feature>
<dbReference type="Proteomes" id="UP000006919">
    <property type="component" value="Plasmid pRUMAL01"/>
</dbReference>
<gene>
    <name evidence="2" type="ordered locus">Rumal_3349</name>
</gene>
<reference evidence="3" key="1">
    <citation type="journal article" date="2011" name="J. Bacteriol.">
        <title>Complete genome of the cellulolytic ruminal bacterium Ruminococcus albus 7.</title>
        <authorList>
            <person name="Suen G."/>
            <person name="Stevenson D.M."/>
            <person name="Bruce D.C."/>
            <person name="Chertkov O."/>
            <person name="Copeland A."/>
            <person name="Cheng J.F."/>
            <person name="Detter C."/>
            <person name="Detter J.C."/>
            <person name="Goodwin L.A."/>
            <person name="Han C.S."/>
            <person name="Hauser L.J."/>
            <person name="Ivanova N.N."/>
            <person name="Kyrpides N.C."/>
            <person name="Land M.L."/>
            <person name="Lapidus A."/>
            <person name="Lucas S."/>
            <person name="Ovchinnikova G."/>
            <person name="Pitluck S."/>
            <person name="Tapia R."/>
            <person name="Woyke T."/>
            <person name="Boyum J."/>
            <person name="Mead D."/>
            <person name="Weimer P.J."/>
        </authorList>
    </citation>
    <scope>NUCLEOTIDE SEQUENCE [LARGE SCALE GENOMIC DNA]</scope>
    <source>
        <strain evidence="3">ATCC 27210 / DSM 20455 / JCM 14654 / NCDO 2250 / 7</strain>
        <plasmid evidence="3">pRUMAL01</plasmid>
    </source>
</reference>
<dbReference type="HOGENOM" id="CLU_1270954_0_0_9"/>
<evidence type="ECO:0000313" key="3">
    <source>
        <dbReference type="Proteomes" id="UP000006919"/>
    </source>
</evidence>
<dbReference type="OrthoDB" id="2048911at2"/>
<dbReference type="EMBL" id="CP002404">
    <property type="protein sequence ID" value="ADU23811.1"/>
    <property type="molecule type" value="Genomic_DNA"/>
</dbReference>
<feature type="domain" description="DUF4046" evidence="1">
    <location>
        <begin position="11"/>
        <end position="79"/>
    </location>
</feature>
<dbReference type="eggNOG" id="ENOG5033N86">
    <property type="taxonomic scope" value="Bacteria"/>
</dbReference>
<dbReference type="RefSeq" id="WP_013483361.1">
    <property type="nucleotide sequence ID" value="NC_014824.1"/>
</dbReference>
<geneLocation type="plasmid" evidence="2 3">
    <name>pRUMAL01</name>
</geneLocation>
<protein>
    <recommendedName>
        <fullName evidence="1">DUF4046 domain-containing protein</fullName>
    </recommendedName>
</protein>
<evidence type="ECO:0000259" key="1">
    <source>
        <dbReference type="Pfam" id="PF13255"/>
    </source>
</evidence>
<accession>E6UJG5</accession>
<dbReference type="KEGG" id="ral:Rumal_3349"/>
<proteinExistence type="predicted"/>
<evidence type="ECO:0000313" key="2">
    <source>
        <dbReference type="EMBL" id="ADU23811.1"/>
    </source>
</evidence>
<dbReference type="Pfam" id="PF13255">
    <property type="entry name" value="DUF4046"/>
    <property type="match status" value="2"/>
</dbReference>
<dbReference type="InterPro" id="IPR025119">
    <property type="entry name" value="DUF4046"/>
</dbReference>